<sequence>MRHLKAGRKLNRTASHRKAMFGNMAASLFKHERITTTLPKAKELRGVAERLITHGKKGNLNGVRSIAKVIKDKKLIHKITADIAPGYADRNGGYTRILKLGPRKGDKAEMAIIELVGRSTSVSEEPAEQ</sequence>
<name>U7D465_9BACT</name>
<reference evidence="6 7" key="1">
    <citation type="journal article" date="2013" name="Environ. Microbiol.">
        <title>Genome analysis of Chitinivibrio alkaliphilus gen. nov., sp. nov., a novel extremely haloalkaliphilic anaerobic chitinolytic bacterium from the candidate phylum Termite Group 3.</title>
        <authorList>
            <person name="Sorokin D.Y."/>
            <person name="Gumerov V.M."/>
            <person name="Rakitin A.L."/>
            <person name="Beletsky A.V."/>
            <person name="Damste J.S."/>
            <person name="Muyzer G."/>
            <person name="Mardanov A.V."/>
            <person name="Ravin N.V."/>
        </authorList>
    </citation>
    <scope>NUCLEOTIDE SEQUENCE [LARGE SCALE GENOMIC DNA]</scope>
    <source>
        <strain evidence="6 7">ACht1</strain>
    </source>
</reference>
<comment type="caution">
    <text evidence="6">The sequence shown here is derived from an EMBL/GenBank/DDBJ whole genome shotgun (WGS) entry which is preliminary data.</text>
</comment>
<gene>
    <name evidence="4" type="primary">rplQ</name>
    <name evidence="6" type="ORF">CALK_1803</name>
</gene>
<dbReference type="GO" id="GO:0006412">
    <property type="term" value="P:translation"/>
    <property type="evidence" value="ECO:0007669"/>
    <property type="project" value="UniProtKB-UniRule"/>
</dbReference>
<evidence type="ECO:0000256" key="5">
    <source>
        <dbReference type="RuleBase" id="RU000660"/>
    </source>
</evidence>
<comment type="similarity">
    <text evidence="1 4 5">Belongs to the bacterial ribosomal protein bL17 family.</text>
</comment>
<dbReference type="NCBIfam" id="TIGR00059">
    <property type="entry name" value="L17"/>
    <property type="match status" value="1"/>
</dbReference>
<dbReference type="InterPro" id="IPR047859">
    <property type="entry name" value="Ribosomal_bL17_CS"/>
</dbReference>
<evidence type="ECO:0000313" key="6">
    <source>
        <dbReference type="EMBL" id="ERP31314.1"/>
    </source>
</evidence>
<dbReference type="RefSeq" id="WP_022637237.1">
    <property type="nucleotide sequence ID" value="NZ_ASJR01000015.1"/>
</dbReference>
<evidence type="ECO:0000256" key="2">
    <source>
        <dbReference type="ARBA" id="ARBA00022980"/>
    </source>
</evidence>
<dbReference type="GO" id="GO:0003735">
    <property type="term" value="F:structural constituent of ribosome"/>
    <property type="evidence" value="ECO:0007669"/>
    <property type="project" value="InterPro"/>
</dbReference>
<protein>
    <recommendedName>
        <fullName evidence="4">Large ribosomal subunit protein bL17</fullName>
    </recommendedName>
</protein>
<keyword evidence="3 4" id="KW-0687">Ribonucleoprotein</keyword>
<evidence type="ECO:0000256" key="4">
    <source>
        <dbReference type="HAMAP-Rule" id="MF_01368"/>
    </source>
</evidence>
<dbReference type="HAMAP" id="MF_01368">
    <property type="entry name" value="Ribosomal_bL17"/>
    <property type="match status" value="1"/>
</dbReference>
<dbReference type="OrthoDB" id="9809073at2"/>
<dbReference type="PATRIC" id="fig|1313304.3.peg.1718"/>
<dbReference type="Pfam" id="PF01196">
    <property type="entry name" value="Ribosomal_L17"/>
    <property type="match status" value="1"/>
</dbReference>
<dbReference type="SUPFAM" id="SSF64263">
    <property type="entry name" value="Prokaryotic ribosomal protein L17"/>
    <property type="match status" value="1"/>
</dbReference>
<dbReference type="InterPro" id="IPR036373">
    <property type="entry name" value="Ribosomal_bL17_sf"/>
</dbReference>
<accession>U7D465</accession>
<keyword evidence="2 4" id="KW-0689">Ribosomal protein</keyword>
<dbReference type="STRING" id="1313304.CALK_1803"/>
<evidence type="ECO:0000256" key="1">
    <source>
        <dbReference type="ARBA" id="ARBA00008777"/>
    </source>
</evidence>
<dbReference type="AlphaFoldDB" id="U7D465"/>
<evidence type="ECO:0000313" key="7">
    <source>
        <dbReference type="Proteomes" id="UP000017148"/>
    </source>
</evidence>
<dbReference type="InterPro" id="IPR000456">
    <property type="entry name" value="Ribosomal_bL17"/>
</dbReference>
<organism evidence="6 7">
    <name type="scientific">Chitinivibrio alkaliphilus ACht1</name>
    <dbReference type="NCBI Taxonomy" id="1313304"/>
    <lineage>
        <taxon>Bacteria</taxon>
        <taxon>Pseudomonadati</taxon>
        <taxon>Fibrobacterota</taxon>
        <taxon>Chitinivibrionia</taxon>
        <taxon>Chitinivibrionales</taxon>
        <taxon>Chitinivibrionaceae</taxon>
        <taxon>Chitinivibrio</taxon>
    </lineage>
</organism>
<dbReference type="GO" id="GO:0022625">
    <property type="term" value="C:cytosolic large ribosomal subunit"/>
    <property type="evidence" value="ECO:0007669"/>
    <property type="project" value="TreeGrafter"/>
</dbReference>
<proteinExistence type="inferred from homology"/>
<dbReference type="Gene3D" id="3.90.1030.10">
    <property type="entry name" value="Ribosomal protein L17"/>
    <property type="match status" value="1"/>
</dbReference>
<dbReference type="PANTHER" id="PTHR14413:SF16">
    <property type="entry name" value="LARGE RIBOSOMAL SUBUNIT PROTEIN BL17M"/>
    <property type="match status" value="1"/>
</dbReference>
<dbReference type="Proteomes" id="UP000017148">
    <property type="component" value="Unassembled WGS sequence"/>
</dbReference>
<dbReference type="PROSITE" id="PS01167">
    <property type="entry name" value="RIBOSOMAL_L17"/>
    <property type="match status" value="1"/>
</dbReference>
<keyword evidence="7" id="KW-1185">Reference proteome</keyword>
<dbReference type="FunFam" id="3.90.1030.10:FF:000001">
    <property type="entry name" value="50S ribosomal protein L17"/>
    <property type="match status" value="1"/>
</dbReference>
<dbReference type="PANTHER" id="PTHR14413">
    <property type="entry name" value="RIBOSOMAL PROTEIN L17"/>
    <property type="match status" value="1"/>
</dbReference>
<comment type="subunit">
    <text evidence="4">Part of the 50S ribosomal subunit. Contacts protein L32.</text>
</comment>
<dbReference type="EMBL" id="ASJR01000015">
    <property type="protein sequence ID" value="ERP31314.1"/>
    <property type="molecule type" value="Genomic_DNA"/>
</dbReference>
<evidence type="ECO:0000256" key="3">
    <source>
        <dbReference type="ARBA" id="ARBA00023274"/>
    </source>
</evidence>
<dbReference type="eggNOG" id="COG0203">
    <property type="taxonomic scope" value="Bacteria"/>
</dbReference>